<dbReference type="HOGENOM" id="CLU_066192_4_0_9"/>
<organism evidence="2 3">
    <name type="scientific">Bacillus cereus (strain AH820)</name>
    <dbReference type="NCBI Taxonomy" id="405535"/>
    <lineage>
        <taxon>Bacteria</taxon>
        <taxon>Bacillati</taxon>
        <taxon>Bacillota</taxon>
        <taxon>Bacilli</taxon>
        <taxon>Bacillales</taxon>
        <taxon>Bacillaceae</taxon>
        <taxon>Bacillus</taxon>
        <taxon>Bacillus cereus group</taxon>
    </lineage>
</organism>
<dbReference type="CDD" id="cd00093">
    <property type="entry name" value="HTH_XRE"/>
    <property type="match status" value="1"/>
</dbReference>
<dbReference type="GO" id="GO:0003677">
    <property type="term" value="F:DNA binding"/>
    <property type="evidence" value="ECO:0007669"/>
    <property type="project" value="InterPro"/>
</dbReference>
<feature type="domain" description="HTH cro/C1-type" evidence="1">
    <location>
        <begin position="8"/>
        <end position="70"/>
    </location>
</feature>
<dbReference type="KEGG" id="bcu:BCAH820_0555"/>
<dbReference type="InterPro" id="IPR001387">
    <property type="entry name" value="Cro/C1-type_HTH"/>
</dbReference>
<dbReference type="Proteomes" id="UP000001363">
    <property type="component" value="Chromosome"/>
</dbReference>
<reference evidence="2 3" key="1">
    <citation type="submission" date="2008-10" db="EMBL/GenBank/DDBJ databases">
        <title>Genome sequence of Bacillus cereus AH820.</title>
        <authorList>
            <person name="Dodson R.J."/>
            <person name="Durkin A.S."/>
            <person name="Rosovitz M.J."/>
            <person name="Rasko D.A."/>
            <person name="Hoffmaster A."/>
            <person name="Ravel J."/>
            <person name="Sutton G."/>
        </authorList>
    </citation>
    <scope>NUCLEOTIDE SEQUENCE [LARGE SCALE GENOMIC DNA]</scope>
    <source>
        <strain evidence="2 3">AH820</strain>
    </source>
</reference>
<evidence type="ECO:0000259" key="1">
    <source>
        <dbReference type="PROSITE" id="PS50943"/>
    </source>
</evidence>
<evidence type="ECO:0000313" key="2">
    <source>
        <dbReference type="EMBL" id="ACK91579.1"/>
    </source>
</evidence>
<protein>
    <submittedName>
        <fullName evidence="2">Immunity repressor protein</fullName>
    </submittedName>
</protein>
<dbReference type="AlphaFoldDB" id="B7JP88"/>
<dbReference type="Pfam" id="PF01381">
    <property type="entry name" value="HTH_3"/>
    <property type="match status" value="1"/>
</dbReference>
<dbReference type="PROSITE" id="PS50943">
    <property type="entry name" value="HTH_CROC1"/>
    <property type="match status" value="1"/>
</dbReference>
<dbReference type="Gene3D" id="1.10.260.40">
    <property type="entry name" value="lambda repressor-like DNA-binding domains"/>
    <property type="match status" value="1"/>
</dbReference>
<dbReference type="InterPro" id="IPR010982">
    <property type="entry name" value="Lambda_DNA-bd_dom_sf"/>
</dbReference>
<sequence length="153" mass="17688">MKTLGTVISEYRLKNKLSQRDFASLCDVSHSYINKLEKGVDPRNGKPVEPTLFMVEKIAKAMKKKNSDLLEEIGYLEHKSTDKITLSPKEERDIAKDLERTLEDLDNSEDALMFDGEPIDDDTKELIRMSLEKSMRMAKKMAKQKFTPNKYKK</sequence>
<dbReference type="EMBL" id="CP001283">
    <property type="protein sequence ID" value="ACK91579.1"/>
    <property type="molecule type" value="Genomic_DNA"/>
</dbReference>
<dbReference type="SMART" id="SM00530">
    <property type="entry name" value="HTH_XRE"/>
    <property type="match status" value="1"/>
</dbReference>
<gene>
    <name evidence="2" type="ordered locus">BCAH820_0555</name>
</gene>
<proteinExistence type="predicted"/>
<name>B7JP88_BACC0</name>
<dbReference type="SUPFAM" id="SSF47413">
    <property type="entry name" value="lambda repressor-like DNA-binding domains"/>
    <property type="match status" value="1"/>
</dbReference>
<evidence type="ECO:0000313" key="3">
    <source>
        <dbReference type="Proteomes" id="UP000001363"/>
    </source>
</evidence>
<dbReference type="RefSeq" id="WP_000853781.1">
    <property type="nucleotide sequence ID" value="NC_011773.1"/>
</dbReference>
<accession>B7JP88</accession>